<dbReference type="eggNOG" id="KOG0583">
    <property type="taxonomic scope" value="Eukaryota"/>
</dbReference>
<comment type="subunit">
    <text evidence="1">Monomer.</text>
</comment>
<dbReference type="Pfam" id="PF00069">
    <property type="entry name" value="Pkinase"/>
    <property type="match status" value="1"/>
</dbReference>
<dbReference type="GO" id="GO:0005524">
    <property type="term" value="F:ATP binding"/>
    <property type="evidence" value="ECO:0007669"/>
    <property type="project" value="UniProtKB-UniRule"/>
</dbReference>
<dbReference type="EMBL" id="GG662540">
    <property type="protein sequence ID" value="EAS02325.3"/>
    <property type="molecule type" value="Genomic_DNA"/>
</dbReference>
<feature type="compositionally biased region" description="Low complexity" evidence="8">
    <location>
        <begin position="385"/>
        <end position="394"/>
    </location>
</feature>
<feature type="binding site" evidence="7">
    <location>
        <position position="66"/>
    </location>
    <ligand>
        <name>ATP</name>
        <dbReference type="ChEBI" id="CHEBI:30616"/>
    </ligand>
</feature>
<dbReference type="PANTHER" id="PTHR24346:SF82">
    <property type="entry name" value="KP78A-RELATED"/>
    <property type="match status" value="1"/>
</dbReference>
<dbReference type="KEGG" id="tet:TTHERM_00624440"/>
<dbReference type="HOGENOM" id="CLU_254328_0_0_1"/>
<sequence length="1339" mass="154761">MQQTEQQHKQNQQRHQLSLSNSPTNRDSQQIKQIGNYILNKTIGRGTFGKVKLGVHTLTNEKVAIKILEKRMIQGDQDMLSVQSEISILKSVNHPNISQLYQIIETNDCLYLVLEYAQNGELFDFIVRKRRLTEQETCLVFAQILNALEYLHDLGISHRDLKPENLLFDYKYELKLVDFGLSKICQEADQQLYTCCGSPCYASPETISSQPYVGRYVDLWSCGIILFAMLCGYLPFDDDNQASLFAKIISCEYYIPTDISPEASYLIRGLLKKDPNQRLSIKDIKNSAFYQNYMQGTQVKPGIRLGIDFIYVDEAIIEKLSLFGIEPSQARQSIIQNHHNSITATYYLLKIKFQRNYKQLKISKQKKENNQQEQANNDSQKVEQQKQQQQQQQLQQQQQQQIEITSSPKQNIIFSNNSPDQEKLINQNNQQNNQKQQNQNQNQGEQNLNLGVAHKPIISQQFHASLNQSNQDINIQQYSSSSTQNLSESKSQKQNQEKQKQRIKTEPQQNNSKNQFQKVVAKNNQIAFLDLYQKQIELNTSNEEYYNGSGVQNMRNAYVSALGNYQNQLLQISTEQESYNLNQVAQIANLQAQSPYNTNLALIKTVQFQKSNAQNQNQIVANSENITPKNNNNNNNNNKQKNSENKQLEDLQQNNNQNSYQANLQQQASGNLISNIPLHVYHTNIQSKKTSQVDISTQKYFKYSLKKRNLCINEYSVDNAKNYDQTPSPKDPPIFSVSQDTFYQKAQQIQQTKHQKDIQQPKVGNQLKKHSEHIKSNVINNNSNHSLQKQIFYLNESDKKIETIKKIIDSVRSTKNSFNPPQQITPRMKIFSKIQNSNNNTNQIHDIFSKRKSVPLYLSPQKEDVFSSSQNEAYRNIFQNNQMQSKQQQMIEESKLNQNNMSNQKQLSNKSVKTYKTLNPSMVWQANENLQVKSTNSERNPIVNLKQKNSQQNTSQSQSQSLLNQQKDNLLYYPDFAQNINKKSNKLQLIFNNSSNKSESNEKKQINNIYFHHQSNNCSSHIQASNLYQSIQTKQIQLNSSSTKACSSSHQLFQSEKKQNQNINKKKNQISNISKTQSSSSQLIEQQQFQNQEQLAQNLIQMTSSQYANPEIASKSYSFQKLNILNHTNSTCEDGSVMVIQPNEQLMNSQKYNEDIRLNTSEEKLVSVSVHKHLNLQESVKRPQTNSQVSINPNKNGIDQLNIIQNFEKSSPKNNNYSQIENSQKTNNNSQKILSQKHLKVLNNQLQNGMSQINTQLFKKYLTLNTNESKMFPQQLPQSTKSVSGQLQQQQWQNKTQQQSPIHNNFFQEKKPKKQLTAQQKQLLINNKTQVQKRFLFDQ</sequence>
<evidence type="ECO:0000256" key="7">
    <source>
        <dbReference type="PROSITE-ProRule" id="PRU10141"/>
    </source>
</evidence>
<dbReference type="CDD" id="cd14003">
    <property type="entry name" value="STKc_AMPK-like"/>
    <property type="match status" value="1"/>
</dbReference>
<evidence type="ECO:0000256" key="6">
    <source>
        <dbReference type="ARBA" id="ARBA00022840"/>
    </source>
</evidence>
<feature type="compositionally biased region" description="Polar residues" evidence="8">
    <location>
        <begin position="17"/>
        <end position="27"/>
    </location>
</feature>
<feature type="region of interest" description="Disordered" evidence="8">
    <location>
        <begin position="362"/>
        <end position="394"/>
    </location>
</feature>
<evidence type="ECO:0000256" key="3">
    <source>
        <dbReference type="ARBA" id="ARBA00022679"/>
    </source>
</evidence>
<keyword evidence="4 7" id="KW-0547">Nucleotide-binding</keyword>
<proteinExistence type="predicted"/>
<feature type="compositionally biased region" description="Basic and acidic residues" evidence="8">
    <location>
        <begin position="495"/>
        <end position="505"/>
    </location>
</feature>
<dbReference type="SUPFAM" id="SSF56112">
    <property type="entry name" value="Protein kinase-like (PK-like)"/>
    <property type="match status" value="1"/>
</dbReference>
<organism evidence="10 11">
    <name type="scientific">Tetrahymena thermophila (strain SB210)</name>
    <dbReference type="NCBI Taxonomy" id="312017"/>
    <lineage>
        <taxon>Eukaryota</taxon>
        <taxon>Sar</taxon>
        <taxon>Alveolata</taxon>
        <taxon>Ciliophora</taxon>
        <taxon>Intramacronucleata</taxon>
        <taxon>Oligohymenophorea</taxon>
        <taxon>Hymenostomatida</taxon>
        <taxon>Tetrahymenina</taxon>
        <taxon>Tetrahymenidae</taxon>
        <taxon>Tetrahymena</taxon>
    </lineage>
</organism>
<dbReference type="InterPro" id="IPR000719">
    <property type="entry name" value="Prot_kinase_dom"/>
</dbReference>
<feature type="domain" description="Protein kinase" evidence="9">
    <location>
        <begin position="37"/>
        <end position="290"/>
    </location>
</feature>
<dbReference type="InParanoid" id="Q240T9"/>
<dbReference type="RefSeq" id="XP_001022570.3">
    <property type="nucleotide sequence ID" value="XM_001022570.3"/>
</dbReference>
<keyword evidence="6 7" id="KW-0067">ATP-binding</keyword>
<keyword evidence="5 10" id="KW-0418">Kinase</keyword>
<dbReference type="FunFam" id="1.10.510.10:FF:000571">
    <property type="entry name" value="Maternal embryonic leucine zipper kinase"/>
    <property type="match status" value="1"/>
</dbReference>
<feature type="region of interest" description="Disordered" evidence="8">
    <location>
        <begin position="623"/>
        <end position="644"/>
    </location>
</feature>
<dbReference type="SMART" id="SM00220">
    <property type="entry name" value="S_TKc"/>
    <property type="match status" value="1"/>
</dbReference>
<dbReference type="GO" id="GO:0035556">
    <property type="term" value="P:intracellular signal transduction"/>
    <property type="evidence" value="ECO:0007669"/>
    <property type="project" value="TreeGrafter"/>
</dbReference>
<evidence type="ECO:0000256" key="4">
    <source>
        <dbReference type="ARBA" id="ARBA00022741"/>
    </source>
</evidence>
<dbReference type="PROSITE" id="PS50011">
    <property type="entry name" value="PROTEIN_KINASE_DOM"/>
    <property type="match status" value="1"/>
</dbReference>
<dbReference type="Gene3D" id="1.10.510.10">
    <property type="entry name" value="Transferase(Phosphotransferase) domain 1"/>
    <property type="match status" value="1"/>
</dbReference>
<dbReference type="OrthoDB" id="193931at2759"/>
<dbReference type="PANTHER" id="PTHR24346">
    <property type="entry name" value="MAP/MICROTUBULE AFFINITY-REGULATING KINASE"/>
    <property type="match status" value="1"/>
</dbReference>
<feature type="compositionally biased region" description="Low complexity" evidence="8">
    <location>
        <begin position="484"/>
        <end position="494"/>
    </location>
</feature>
<protein>
    <submittedName>
        <fullName evidence="10">Serine/Threonine kinase domain protein</fullName>
    </submittedName>
</protein>
<evidence type="ECO:0000256" key="1">
    <source>
        <dbReference type="ARBA" id="ARBA00011245"/>
    </source>
</evidence>
<feature type="region of interest" description="Disordered" evidence="8">
    <location>
        <begin position="1"/>
        <end position="27"/>
    </location>
</feature>
<dbReference type="STRING" id="312017.Q240T9"/>
<evidence type="ECO:0000313" key="11">
    <source>
        <dbReference type="Proteomes" id="UP000009168"/>
    </source>
</evidence>
<feature type="compositionally biased region" description="Low complexity" evidence="8">
    <location>
        <begin position="1"/>
        <end position="16"/>
    </location>
</feature>
<evidence type="ECO:0000259" key="9">
    <source>
        <dbReference type="PROSITE" id="PS50011"/>
    </source>
</evidence>
<evidence type="ECO:0000313" key="10">
    <source>
        <dbReference type="EMBL" id="EAS02325.3"/>
    </source>
</evidence>
<feature type="compositionally biased region" description="Low complexity" evidence="8">
    <location>
        <begin position="623"/>
        <end position="640"/>
    </location>
</feature>
<gene>
    <name evidence="10" type="ORF">TTHERM_00624440</name>
</gene>
<keyword evidence="11" id="KW-1185">Reference proteome</keyword>
<keyword evidence="3" id="KW-0808">Transferase</keyword>
<dbReference type="InterPro" id="IPR017441">
    <property type="entry name" value="Protein_kinase_ATP_BS"/>
</dbReference>
<evidence type="ECO:0000256" key="2">
    <source>
        <dbReference type="ARBA" id="ARBA00022527"/>
    </source>
</evidence>
<feature type="region of interest" description="Disordered" evidence="8">
    <location>
        <begin position="478"/>
        <end position="515"/>
    </location>
</feature>
<dbReference type="FunFam" id="3.30.200.20:FF:000003">
    <property type="entry name" value="Non-specific serine/threonine protein kinase"/>
    <property type="match status" value="1"/>
</dbReference>
<name>Q240T9_TETTS</name>
<dbReference type="PROSITE" id="PS00107">
    <property type="entry name" value="PROTEIN_KINASE_ATP"/>
    <property type="match status" value="1"/>
</dbReference>
<dbReference type="Proteomes" id="UP000009168">
    <property type="component" value="Unassembled WGS sequence"/>
</dbReference>
<dbReference type="GO" id="GO:0005737">
    <property type="term" value="C:cytoplasm"/>
    <property type="evidence" value="ECO:0007669"/>
    <property type="project" value="TreeGrafter"/>
</dbReference>
<dbReference type="GeneID" id="7828546"/>
<evidence type="ECO:0000256" key="8">
    <source>
        <dbReference type="SAM" id="MobiDB-lite"/>
    </source>
</evidence>
<dbReference type="GO" id="GO:0004674">
    <property type="term" value="F:protein serine/threonine kinase activity"/>
    <property type="evidence" value="ECO:0007669"/>
    <property type="project" value="UniProtKB-KW"/>
</dbReference>
<dbReference type="InterPro" id="IPR011009">
    <property type="entry name" value="Kinase-like_dom_sf"/>
</dbReference>
<reference evidence="11" key="1">
    <citation type="journal article" date="2006" name="PLoS Biol.">
        <title>Macronuclear genome sequence of the ciliate Tetrahymena thermophila, a model eukaryote.</title>
        <authorList>
            <person name="Eisen J.A."/>
            <person name="Coyne R.S."/>
            <person name="Wu M."/>
            <person name="Wu D."/>
            <person name="Thiagarajan M."/>
            <person name="Wortman J.R."/>
            <person name="Badger J.H."/>
            <person name="Ren Q."/>
            <person name="Amedeo P."/>
            <person name="Jones K.M."/>
            <person name="Tallon L.J."/>
            <person name="Delcher A.L."/>
            <person name="Salzberg S.L."/>
            <person name="Silva J.C."/>
            <person name="Haas B.J."/>
            <person name="Majoros W.H."/>
            <person name="Farzad M."/>
            <person name="Carlton J.M."/>
            <person name="Smith R.K. Jr."/>
            <person name="Garg J."/>
            <person name="Pearlman R.E."/>
            <person name="Karrer K.M."/>
            <person name="Sun L."/>
            <person name="Manning G."/>
            <person name="Elde N.C."/>
            <person name="Turkewitz A.P."/>
            <person name="Asai D.J."/>
            <person name="Wilkes D.E."/>
            <person name="Wang Y."/>
            <person name="Cai H."/>
            <person name="Collins K."/>
            <person name="Stewart B.A."/>
            <person name="Lee S.R."/>
            <person name="Wilamowska K."/>
            <person name="Weinberg Z."/>
            <person name="Ruzzo W.L."/>
            <person name="Wloga D."/>
            <person name="Gaertig J."/>
            <person name="Frankel J."/>
            <person name="Tsao C.-C."/>
            <person name="Gorovsky M.A."/>
            <person name="Keeling P.J."/>
            <person name="Waller R.F."/>
            <person name="Patron N.J."/>
            <person name="Cherry J.M."/>
            <person name="Stover N.A."/>
            <person name="Krieger C.J."/>
            <person name="del Toro C."/>
            <person name="Ryder H.F."/>
            <person name="Williamson S.C."/>
            <person name="Barbeau R.A."/>
            <person name="Hamilton E.P."/>
            <person name="Orias E."/>
        </authorList>
    </citation>
    <scope>NUCLEOTIDE SEQUENCE [LARGE SCALE GENOMIC DNA]</scope>
    <source>
        <strain evidence="11">SB210</strain>
    </source>
</reference>
<feature type="compositionally biased region" description="Polar residues" evidence="8">
    <location>
        <begin position="506"/>
        <end position="515"/>
    </location>
</feature>
<accession>Q240T9</accession>
<evidence type="ECO:0000256" key="5">
    <source>
        <dbReference type="ARBA" id="ARBA00022777"/>
    </source>
</evidence>
<dbReference type="InterPro" id="IPR008271">
    <property type="entry name" value="Ser/Thr_kinase_AS"/>
</dbReference>
<dbReference type="PROSITE" id="PS00108">
    <property type="entry name" value="PROTEIN_KINASE_ST"/>
    <property type="match status" value="1"/>
</dbReference>
<keyword evidence="2" id="KW-0723">Serine/threonine-protein kinase</keyword>